<feature type="chain" id="PRO_5020573065" evidence="1">
    <location>
        <begin position="32"/>
        <end position="418"/>
    </location>
</feature>
<keyword evidence="1" id="KW-0732">Signal</keyword>
<dbReference type="Gene3D" id="3.40.30.10">
    <property type="entry name" value="Glutaredoxin"/>
    <property type="match status" value="2"/>
</dbReference>
<accession>A0A4R7SR48</accession>
<feature type="signal peptide" evidence="1">
    <location>
        <begin position="1"/>
        <end position="31"/>
    </location>
</feature>
<dbReference type="InterPro" id="IPR013766">
    <property type="entry name" value="Thioredoxin_domain"/>
</dbReference>
<dbReference type="InterPro" id="IPR047262">
    <property type="entry name" value="PRX-like1"/>
</dbReference>
<dbReference type="PANTHER" id="PTHR43640:SF1">
    <property type="entry name" value="THIOREDOXIN-DEPENDENT PEROXIREDOXIN"/>
    <property type="match status" value="1"/>
</dbReference>
<dbReference type="AlphaFoldDB" id="A0A4R7SR48"/>
<dbReference type="GO" id="GO:0016209">
    <property type="term" value="F:antioxidant activity"/>
    <property type="evidence" value="ECO:0007669"/>
    <property type="project" value="InterPro"/>
</dbReference>
<dbReference type="Pfam" id="PF00578">
    <property type="entry name" value="AhpC-TSA"/>
    <property type="match status" value="1"/>
</dbReference>
<dbReference type="Pfam" id="PF08534">
    <property type="entry name" value="Redoxin"/>
    <property type="match status" value="1"/>
</dbReference>
<dbReference type="CDD" id="cd02969">
    <property type="entry name" value="PRX_like1"/>
    <property type="match status" value="1"/>
</dbReference>
<evidence type="ECO:0000313" key="4">
    <source>
        <dbReference type="Proteomes" id="UP000295662"/>
    </source>
</evidence>
<keyword evidence="4" id="KW-1185">Reference proteome</keyword>
<dbReference type="GO" id="GO:0016491">
    <property type="term" value="F:oxidoreductase activity"/>
    <property type="evidence" value="ECO:0007669"/>
    <property type="project" value="InterPro"/>
</dbReference>
<proteinExistence type="predicted"/>
<feature type="domain" description="Thioredoxin" evidence="2">
    <location>
        <begin position="54"/>
        <end position="219"/>
    </location>
</feature>
<dbReference type="InterPro" id="IPR036249">
    <property type="entry name" value="Thioredoxin-like_sf"/>
</dbReference>
<dbReference type="EMBL" id="SOCA01000001">
    <property type="protein sequence ID" value="TDU81752.1"/>
    <property type="molecule type" value="Genomic_DNA"/>
</dbReference>
<dbReference type="PANTHER" id="PTHR43640">
    <property type="entry name" value="OS07G0260300 PROTEIN"/>
    <property type="match status" value="1"/>
</dbReference>
<evidence type="ECO:0000259" key="2">
    <source>
        <dbReference type="PROSITE" id="PS51352"/>
    </source>
</evidence>
<organism evidence="3 4">
    <name type="scientific">Prosthecobacter fusiformis</name>
    <dbReference type="NCBI Taxonomy" id="48464"/>
    <lineage>
        <taxon>Bacteria</taxon>
        <taxon>Pseudomonadati</taxon>
        <taxon>Verrucomicrobiota</taxon>
        <taxon>Verrucomicrobiia</taxon>
        <taxon>Verrucomicrobiales</taxon>
        <taxon>Verrucomicrobiaceae</taxon>
        <taxon>Prosthecobacter</taxon>
    </lineage>
</organism>
<feature type="domain" description="Thioredoxin" evidence="2">
    <location>
        <begin position="238"/>
        <end position="410"/>
    </location>
</feature>
<dbReference type="InterPro" id="IPR000866">
    <property type="entry name" value="AhpC/TSA"/>
</dbReference>
<evidence type="ECO:0000256" key="1">
    <source>
        <dbReference type="SAM" id="SignalP"/>
    </source>
</evidence>
<dbReference type="CDD" id="cd02966">
    <property type="entry name" value="TlpA_like_family"/>
    <property type="match status" value="1"/>
</dbReference>
<name>A0A4R7SR48_9BACT</name>
<dbReference type="SUPFAM" id="SSF52833">
    <property type="entry name" value="Thioredoxin-like"/>
    <property type="match status" value="2"/>
</dbReference>
<sequence length="418" mass="46693">MLELRCRTPALIPPPFMKRCLLFIAALSALAIPLAAEGQVKKTAASLPEGFHELQIGDAAPDFELVGIDEEMHTLQDYAQADFLLVAFMSNHCPTSQAIEDRLKTMLREYKGKGLRVVAINPNDPAALRPDELGYSKYNDSFPEMKRHAKDQDFSFPYLYDGETQKTALAYGCLATPHVFLFDQERKLRYQGRFDDSRFADPASVTSPDAQNALNALIAGQPVAVPVTLPHGCSTKWITHREQVVTDNEKWEKGEVHVELIDAKGLAELRKNDTQKVRLFNVWATWCGPCVKEFPELVATSRKFGLRHFEFISISMDDPETLPEVKAFLEKNNAIVPGRLKASLKAEGRKGNAYIFNEASSDALIQALDPEWPGPIPHTLVVAPGGEVIYRHNGIVDGDELRAKILEHMGRFYLPEPP</sequence>
<dbReference type="PROSITE" id="PS51352">
    <property type="entry name" value="THIOREDOXIN_2"/>
    <property type="match status" value="2"/>
</dbReference>
<dbReference type="Proteomes" id="UP000295662">
    <property type="component" value="Unassembled WGS sequence"/>
</dbReference>
<reference evidence="3 4" key="1">
    <citation type="submission" date="2019-03" db="EMBL/GenBank/DDBJ databases">
        <title>Genomic Encyclopedia of Archaeal and Bacterial Type Strains, Phase II (KMG-II): from individual species to whole genera.</title>
        <authorList>
            <person name="Goeker M."/>
        </authorList>
    </citation>
    <scope>NUCLEOTIDE SEQUENCE [LARGE SCALE GENOMIC DNA]</scope>
    <source>
        <strain evidence="3 4">ATCC 25309</strain>
    </source>
</reference>
<protein>
    <submittedName>
        <fullName evidence="3">Peroxiredoxin</fullName>
    </submittedName>
</protein>
<evidence type="ECO:0000313" key="3">
    <source>
        <dbReference type="EMBL" id="TDU81752.1"/>
    </source>
</evidence>
<comment type="caution">
    <text evidence="3">The sequence shown here is derived from an EMBL/GenBank/DDBJ whole genome shotgun (WGS) entry which is preliminary data.</text>
</comment>
<gene>
    <name evidence="3" type="ORF">EI77_01062</name>
</gene>
<dbReference type="InterPro" id="IPR013740">
    <property type="entry name" value="Redoxin"/>
</dbReference>